<dbReference type="STRING" id="138119.DSY3785"/>
<dbReference type="PIRSF" id="PIRSF036548">
    <property type="entry name" value="Fdx_FixX"/>
    <property type="match status" value="1"/>
</dbReference>
<feature type="domain" description="4Fe-4S ferredoxin-type" evidence="10">
    <location>
        <begin position="19"/>
        <end position="50"/>
    </location>
</feature>
<dbReference type="eggNOG" id="COG2440">
    <property type="taxonomic scope" value="Bacteria"/>
</dbReference>
<dbReference type="EMBL" id="AP008230">
    <property type="protein sequence ID" value="BAE85574.1"/>
    <property type="molecule type" value="Genomic_DNA"/>
</dbReference>
<keyword evidence="4" id="KW-0813">Transport</keyword>
<evidence type="ECO:0000313" key="12">
    <source>
        <dbReference type="Proteomes" id="UP000001946"/>
    </source>
</evidence>
<evidence type="ECO:0000256" key="3">
    <source>
        <dbReference type="ARBA" id="ARBA00020378"/>
    </source>
</evidence>
<evidence type="ECO:0000256" key="9">
    <source>
        <dbReference type="ARBA" id="ARBA00023231"/>
    </source>
</evidence>
<keyword evidence="5" id="KW-0479">Metal-binding</keyword>
<gene>
    <name evidence="11" type="ordered locus">DSY3785</name>
</gene>
<keyword evidence="7" id="KW-0408">Iron</keyword>
<dbReference type="Gene3D" id="3.30.70.20">
    <property type="match status" value="1"/>
</dbReference>
<dbReference type="KEGG" id="dsy:DSY3785"/>
<evidence type="ECO:0000256" key="5">
    <source>
        <dbReference type="ARBA" id="ARBA00022723"/>
    </source>
</evidence>
<dbReference type="InterPro" id="IPR012206">
    <property type="entry name" value="Fd_FixX"/>
</dbReference>
<dbReference type="InterPro" id="IPR007859">
    <property type="entry name" value="ETF-QO/FixX_C"/>
</dbReference>
<evidence type="ECO:0000259" key="10">
    <source>
        <dbReference type="PROSITE" id="PS51379"/>
    </source>
</evidence>
<accession>Q24QW8</accession>
<comment type="similarity">
    <text evidence="2">To ferredoxins from P.putida and C.tartarivorum, ferredoxin I from A.vinelandii, ferredoxin II from D.desulfuricans.</text>
</comment>
<comment type="function">
    <text evidence="1">Could be a 3Fe-4S cluster-containing protein.</text>
</comment>
<keyword evidence="9" id="KW-0535">Nitrogen fixation</keyword>
<dbReference type="InterPro" id="IPR017896">
    <property type="entry name" value="4Fe4S_Fe-S-bd"/>
</dbReference>
<sequence length="90" mass="9995">MSDRAEKLLTIRHNVSRTAHIVLDDGICKSCGQQACLYFCPAGCFSLVDREVKFQYEGCLECGTCRVMCAHNALKWDYPQGGYGVSVRLG</sequence>
<proteinExistence type="predicted"/>
<evidence type="ECO:0000256" key="2">
    <source>
        <dbReference type="ARBA" id="ARBA00009192"/>
    </source>
</evidence>
<organism evidence="11 12">
    <name type="scientific">Desulfitobacterium hafniense (strain Y51)</name>
    <dbReference type="NCBI Taxonomy" id="138119"/>
    <lineage>
        <taxon>Bacteria</taxon>
        <taxon>Bacillati</taxon>
        <taxon>Bacillota</taxon>
        <taxon>Clostridia</taxon>
        <taxon>Eubacteriales</taxon>
        <taxon>Desulfitobacteriaceae</taxon>
        <taxon>Desulfitobacterium</taxon>
    </lineage>
</organism>
<feature type="domain" description="4Fe-4S ferredoxin-type" evidence="10">
    <location>
        <begin position="51"/>
        <end position="79"/>
    </location>
</feature>
<dbReference type="PANTHER" id="PTHR43082">
    <property type="entry name" value="FERREDOXIN-LIKE"/>
    <property type="match status" value="1"/>
</dbReference>
<dbReference type="HOGENOM" id="CLU_163428_0_0_9"/>
<keyword evidence="12" id="KW-1185">Reference proteome</keyword>
<protein>
    <recommendedName>
        <fullName evidence="3">Ferredoxin-like protein</fullName>
    </recommendedName>
</protein>
<evidence type="ECO:0000256" key="7">
    <source>
        <dbReference type="ARBA" id="ARBA00023004"/>
    </source>
</evidence>
<dbReference type="PROSITE" id="PS51379">
    <property type="entry name" value="4FE4S_FER_2"/>
    <property type="match status" value="2"/>
</dbReference>
<evidence type="ECO:0000256" key="6">
    <source>
        <dbReference type="ARBA" id="ARBA00022982"/>
    </source>
</evidence>
<dbReference type="Proteomes" id="UP000001946">
    <property type="component" value="Chromosome"/>
</dbReference>
<dbReference type="GO" id="GO:0051536">
    <property type="term" value="F:iron-sulfur cluster binding"/>
    <property type="evidence" value="ECO:0007669"/>
    <property type="project" value="UniProtKB-KW"/>
</dbReference>
<evidence type="ECO:0000313" key="11">
    <source>
        <dbReference type="EMBL" id="BAE85574.1"/>
    </source>
</evidence>
<dbReference type="GO" id="GO:0005506">
    <property type="term" value="F:iron ion binding"/>
    <property type="evidence" value="ECO:0007669"/>
    <property type="project" value="InterPro"/>
</dbReference>
<keyword evidence="8" id="KW-0411">Iron-sulfur</keyword>
<reference evidence="11 12" key="1">
    <citation type="journal article" date="2006" name="J. Bacteriol.">
        <title>Complete genome sequence of the dehalorespiring bacterium Desulfitobacterium hafniense Y51 and comparison with Dehalococcoides ethenogenes 195.</title>
        <authorList>
            <person name="Nonaka H."/>
            <person name="Keresztes G."/>
            <person name="Shinoda Y."/>
            <person name="Ikenaga Y."/>
            <person name="Abe M."/>
            <person name="Naito K."/>
            <person name="Inatomi K."/>
            <person name="Furukawa K."/>
            <person name="Inui M."/>
            <person name="Yukawa H."/>
        </authorList>
    </citation>
    <scope>NUCLEOTIDE SEQUENCE [LARGE SCALE GENOMIC DNA]</scope>
    <source>
        <strain evidence="11 12">Y51</strain>
    </source>
</reference>
<dbReference type="SUPFAM" id="SSF54862">
    <property type="entry name" value="4Fe-4S ferredoxins"/>
    <property type="match status" value="1"/>
</dbReference>
<name>Q24QW8_DESHY</name>
<evidence type="ECO:0000256" key="4">
    <source>
        <dbReference type="ARBA" id="ARBA00022448"/>
    </source>
</evidence>
<dbReference type="AlphaFoldDB" id="Q24QW8"/>
<evidence type="ECO:0000256" key="8">
    <source>
        <dbReference type="ARBA" id="ARBA00023014"/>
    </source>
</evidence>
<evidence type="ECO:0000256" key="1">
    <source>
        <dbReference type="ARBA" id="ARBA00003208"/>
    </source>
</evidence>
<dbReference type="PANTHER" id="PTHR43082:SF3">
    <property type="entry name" value="FERREDOXIN-LIKE PROTEIN YDIT"/>
    <property type="match status" value="1"/>
</dbReference>
<keyword evidence="6" id="KW-0249">Electron transport</keyword>
<dbReference type="RefSeq" id="WP_011461371.1">
    <property type="nucleotide sequence ID" value="NC_007907.1"/>
</dbReference>
<dbReference type="Pfam" id="PF05187">
    <property type="entry name" value="Fer4_ETF_QO"/>
    <property type="match status" value="1"/>
</dbReference>